<dbReference type="EMBL" id="QVLV01000017">
    <property type="protein sequence ID" value="RGE57200.1"/>
    <property type="molecule type" value="Genomic_DNA"/>
</dbReference>
<dbReference type="GeneID" id="97989170"/>
<dbReference type="Proteomes" id="UP000260812">
    <property type="component" value="Unassembled WGS sequence"/>
</dbReference>
<keyword evidence="2" id="KW-1185">Reference proteome</keyword>
<sequence>MWSKNEIMEWYERQPWIVGFNYVTSNAVNSTEMWQEESFSPNLIRKELMAAAELGYNSCRIFLQYILWKSEKRTFLKNFEIFLHIANECGLTVMPVLFDDCAFSHKEPYLGKQDYPTKGVHNSGWTPSPGFRIADDKNERPFLKEYVSEIIESYKKDRRILLWDLYNEPGNSNRNEKCLSLLEDSFNWARLCEADQPLTAGIWAFRDFDMECVGLSDIITFHDYTALPNTKKRVEELLIYGKPMICTEWMNRIADNRIDTHLSYYKDKRIGVFNWGLVKGKTQTYLSWDAEENCIDGEPKIWQHDIFFDNLEPYSKLEAGIIKELTQNENIKIRIPIREMTHELMDELENKGLILRLYPSHHRNIVDLDKSVGKDIYISSKKAGAHKLLSVTINRTDFSAFGMHDENEEVLLIGGEGEKELFILFGLGTWDSFMKKKKEKTLCEDDFICVHCKYNDPFVSFFTICKGVLHGEAVAGEMGMPATFYVTEPSDIKLMIFPFNNYKITF</sequence>
<dbReference type="AlphaFoldDB" id="A0A3E3HZC9"/>
<dbReference type="RefSeq" id="WP_117545284.1">
    <property type="nucleotide sequence ID" value="NZ_QVLV01000017.1"/>
</dbReference>
<dbReference type="SUPFAM" id="SSF51445">
    <property type="entry name" value="(Trans)glycosidases"/>
    <property type="match status" value="1"/>
</dbReference>
<name>A0A3E3HZC9_9FIRM</name>
<organism evidence="1 2">
    <name type="scientific">Eisenbergiella massiliensis</name>
    <dbReference type="NCBI Taxonomy" id="1720294"/>
    <lineage>
        <taxon>Bacteria</taxon>
        <taxon>Bacillati</taxon>
        <taxon>Bacillota</taxon>
        <taxon>Clostridia</taxon>
        <taxon>Lachnospirales</taxon>
        <taxon>Lachnospiraceae</taxon>
        <taxon>Eisenbergiella</taxon>
    </lineage>
</organism>
<reference evidence="1" key="1">
    <citation type="submission" date="2018-08" db="EMBL/GenBank/DDBJ databases">
        <title>A genome reference for cultivated species of the human gut microbiota.</title>
        <authorList>
            <person name="Zou Y."/>
            <person name="Xue W."/>
            <person name="Luo G."/>
        </authorList>
    </citation>
    <scope>NUCLEOTIDE SEQUENCE [LARGE SCALE GENOMIC DNA]</scope>
    <source>
        <strain evidence="1">TF05-5AC</strain>
    </source>
</reference>
<dbReference type="InterPro" id="IPR017853">
    <property type="entry name" value="GH"/>
</dbReference>
<accession>A0A3E3HZC9</accession>
<evidence type="ECO:0000313" key="2">
    <source>
        <dbReference type="Proteomes" id="UP000260812"/>
    </source>
</evidence>
<comment type="caution">
    <text evidence="1">The sequence shown here is derived from an EMBL/GenBank/DDBJ whole genome shotgun (WGS) entry which is preliminary data.</text>
</comment>
<protein>
    <recommendedName>
        <fullName evidence="3">Glycoside hydrolase family 5 domain-containing protein</fullName>
    </recommendedName>
</protein>
<evidence type="ECO:0008006" key="3">
    <source>
        <dbReference type="Google" id="ProtNLM"/>
    </source>
</evidence>
<proteinExistence type="predicted"/>
<evidence type="ECO:0000313" key="1">
    <source>
        <dbReference type="EMBL" id="RGE57200.1"/>
    </source>
</evidence>
<dbReference type="Gene3D" id="3.20.20.80">
    <property type="entry name" value="Glycosidases"/>
    <property type="match status" value="1"/>
</dbReference>
<gene>
    <name evidence="1" type="ORF">DXC51_20435</name>
</gene>